<dbReference type="Proteomes" id="UP000318571">
    <property type="component" value="Chromosome 6"/>
</dbReference>
<accession>A0A553PPF9</accession>
<dbReference type="Gene3D" id="2.120.10.80">
    <property type="entry name" value="Kelch-type beta propeller"/>
    <property type="match status" value="1"/>
</dbReference>
<organism evidence="1 2">
    <name type="scientific">Tigriopus californicus</name>
    <name type="common">Marine copepod</name>
    <dbReference type="NCBI Taxonomy" id="6832"/>
    <lineage>
        <taxon>Eukaryota</taxon>
        <taxon>Metazoa</taxon>
        <taxon>Ecdysozoa</taxon>
        <taxon>Arthropoda</taxon>
        <taxon>Crustacea</taxon>
        <taxon>Multicrustacea</taxon>
        <taxon>Hexanauplia</taxon>
        <taxon>Copepoda</taxon>
        <taxon>Harpacticoida</taxon>
        <taxon>Harpacticidae</taxon>
        <taxon>Tigriopus</taxon>
    </lineage>
</organism>
<protein>
    <submittedName>
        <fullName evidence="1">Uncharacterized protein</fullName>
    </submittedName>
</protein>
<dbReference type="EMBL" id="VCGU01000002">
    <property type="protein sequence ID" value="TRY79568.1"/>
    <property type="molecule type" value="Genomic_DNA"/>
</dbReference>
<sequence>MKIKDHFDCRATDLPPLTSGTLITLQDPCSKKWNLSGVVLRPSSDGRSYEVDLNGRITVRNPLYFANLEDGKLVSVSGANESLVDLSFPQILGLNRIDMSIEYQNGIVACQTTTLQCVHWNFDADEYTPFPPLKRVHNQFEELAAFGSKLIVVGNTRTYDALESVHIYEPKTRDWVFGPDLLHARIMVAIVTLNSTSVMATEEEREDEIEEERKAEDSSGVIMSFLKAENEDRFDRLLFGCLVAWLRIMSGPMPKLQKYYQGCSRSGP</sequence>
<proteinExistence type="predicted"/>
<comment type="caution">
    <text evidence="1">The sequence shown here is derived from an EMBL/GenBank/DDBJ whole genome shotgun (WGS) entry which is preliminary data.</text>
</comment>
<dbReference type="InterPro" id="IPR015915">
    <property type="entry name" value="Kelch-typ_b-propeller"/>
</dbReference>
<evidence type="ECO:0000313" key="1">
    <source>
        <dbReference type="EMBL" id="TRY79568.1"/>
    </source>
</evidence>
<dbReference type="SUPFAM" id="SSF117281">
    <property type="entry name" value="Kelch motif"/>
    <property type="match status" value="1"/>
</dbReference>
<gene>
    <name evidence="1" type="ORF">TCAL_14814</name>
</gene>
<evidence type="ECO:0000313" key="2">
    <source>
        <dbReference type="Proteomes" id="UP000318571"/>
    </source>
</evidence>
<name>A0A553PPF9_TIGCA</name>
<dbReference type="AlphaFoldDB" id="A0A553PPF9"/>
<keyword evidence="2" id="KW-1185">Reference proteome</keyword>
<reference evidence="1 2" key="1">
    <citation type="journal article" date="2018" name="Nat. Ecol. Evol.">
        <title>Genomic signatures of mitonuclear coevolution across populations of Tigriopus californicus.</title>
        <authorList>
            <person name="Barreto F.S."/>
            <person name="Watson E.T."/>
            <person name="Lima T.G."/>
            <person name="Willett C.S."/>
            <person name="Edmands S."/>
            <person name="Li W."/>
            <person name="Burton R.S."/>
        </authorList>
    </citation>
    <scope>NUCLEOTIDE SEQUENCE [LARGE SCALE GENOMIC DNA]</scope>
    <source>
        <strain evidence="1 2">San Diego</strain>
    </source>
</reference>